<evidence type="ECO:0000313" key="4">
    <source>
        <dbReference type="Proteomes" id="UP000177682"/>
    </source>
</evidence>
<sequence length="110" mass="12248">MDPKRKRLYIIIITLCVLATVGILLWGRSSTPTVQFESPDTGKPAQTSTSSQPARSINPEAVYPPPPVFPQNQTIDISVLTSSNFTRLQGFQAVQLDQKELGRDNPFKKY</sequence>
<proteinExistence type="predicted"/>
<dbReference type="EMBL" id="MFEY01000006">
    <property type="protein sequence ID" value="OGE90480.1"/>
    <property type="molecule type" value="Genomic_DNA"/>
</dbReference>
<protein>
    <submittedName>
        <fullName evidence="3">Uncharacterized protein</fullName>
    </submittedName>
</protein>
<feature type="compositionally biased region" description="Polar residues" evidence="1">
    <location>
        <begin position="32"/>
        <end position="55"/>
    </location>
</feature>
<keyword evidence="2" id="KW-0812">Transmembrane</keyword>
<comment type="caution">
    <text evidence="3">The sequence shown here is derived from an EMBL/GenBank/DDBJ whole genome shotgun (WGS) entry which is preliminary data.</text>
</comment>
<reference evidence="3 4" key="1">
    <citation type="journal article" date="2016" name="Nat. Commun.">
        <title>Thousands of microbial genomes shed light on interconnected biogeochemical processes in an aquifer system.</title>
        <authorList>
            <person name="Anantharaman K."/>
            <person name="Brown C.T."/>
            <person name="Hug L.A."/>
            <person name="Sharon I."/>
            <person name="Castelle C.J."/>
            <person name="Probst A.J."/>
            <person name="Thomas B.C."/>
            <person name="Singh A."/>
            <person name="Wilkins M.J."/>
            <person name="Karaoz U."/>
            <person name="Brodie E.L."/>
            <person name="Williams K.H."/>
            <person name="Hubbard S.S."/>
            <person name="Banfield J.F."/>
        </authorList>
    </citation>
    <scope>NUCLEOTIDE SEQUENCE [LARGE SCALE GENOMIC DNA]</scope>
</reference>
<organism evidence="3 4">
    <name type="scientific">Candidatus Doudnabacteria bacterium RIFCSPHIGHO2_12_FULL_48_16</name>
    <dbReference type="NCBI Taxonomy" id="1817838"/>
    <lineage>
        <taxon>Bacteria</taxon>
        <taxon>Candidatus Doudnaibacteriota</taxon>
    </lineage>
</organism>
<keyword evidence="2" id="KW-0472">Membrane</keyword>
<dbReference type="Proteomes" id="UP000177682">
    <property type="component" value="Unassembled WGS sequence"/>
</dbReference>
<feature type="transmembrane region" description="Helical" evidence="2">
    <location>
        <begin position="7"/>
        <end position="27"/>
    </location>
</feature>
<evidence type="ECO:0000256" key="2">
    <source>
        <dbReference type="SAM" id="Phobius"/>
    </source>
</evidence>
<dbReference type="AlphaFoldDB" id="A0A1F5PLB8"/>
<name>A0A1F5PLB8_9BACT</name>
<gene>
    <name evidence="3" type="ORF">A3E29_05045</name>
</gene>
<accession>A0A1F5PLB8</accession>
<keyword evidence="2" id="KW-1133">Transmembrane helix</keyword>
<feature type="region of interest" description="Disordered" evidence="1">
    <location>
        <begin position="32"/>
        <end position="68"/>
    </location>
</feature>
<evidence type="ECO:0000313" key="3">
    <source>
        <dbReference type="EMBL" id="OGE90480.1"/>
    </source>
</evidence>
<evidence type="ECO:0000256" key="1">
    <source>
        <dbReference type="SAM" id="MobiDB-lite"/>
    </source>
</evidence>